<dbReference type="SUPFAM" id="SSF141986">
    <property type="entry name" value="LD-carboxypeptidase A C-terminal domain-like"/>
    <property type="match status" value="1"/>
</dbReference>
<keyword evidence="2 8" id="KW-0121">Carboxypeptidase</keyword>
<dbReference type="GO" id="GO:0008236">
    <property type="term" value="F:serine-type peptidase activity"/>
    <property type="evidence" value="ECO:0007669"/>
    <property type="project" value="UniProtKB-KW"/>
</dbReference>
<evidence type="ECO:0000313" key="8">
    <source>
        <dbReference type="EMBL" id="PUA31837.1"/>
    </source>
</evidence>
<dbReference type="PANTHER" id="PTHR30237:SF2">
    <property type="entry name" value="MUREIN TETRAPEPTIDE CARBOXYPEPTIDASE"/>
    <property type="match status" value="1"/>
</dbReference>
<comment type="caution">
    <text evidence="8">The sequence shown here is derived from an EMBL/GenBank/DDBJ whole genome shotgun (WGS) entry which is preliminary data.</text>
</comment>
<dbReference type="InterPro" id="IPR003507">
    <property type="entry name" value="S66_fam"/>
</dbReference>
<feature type="domain" description="LD-carboxypeptidase C-terminal" evidence="7">
    <location>
        <begin position="177"/>
        <end position="293"/>
    </location>
</feature>
<dbReference type="InterPro" id="IPR040449">
    <property type="entry name" value="Peptidase_S66_N"/>
</dbReference>
<dbReference type="PIRSF" id="PIRSF028757">
    <property type="entry name" value="LD-carboxypeptidase"/>
    <property type="match status" value="1"/>
</dbReference>
<accession>A0A2R7Y398</accession>
<dbReference type="InterPro" id="IPR040921">
    <property type="entry name" value="Peptidase_S66C"/>
</dbReference>
<evidence type="ECO:0000313" key="9">
    <source>
        <dbReference type="Proteomes" id="UP000244093"/>
    </source>
</evidence>
<evidence type="ECO:0000256" key="3">
    <source>
        <dbReference type="ARBA" id="ARBA00022670"/>
    </source>
</evidence>
<protein>
    <submittedName>
        <fullName evidence="8">LD-carboxypeptidase</fullName>
    </submittedName>
</protein>
<evidence type="ECO:0000259" key="6">
    <source>
        <dbReference type="Pfam" id="PF02016"/>
    </source>
</evidence>
<proteinExistence type="inferred from homology"/>
<keyword evidence="3" id="KW-0645">Protease</keyword>
<keyword evidence="5" id="KW-0720">Serine protease</keyword>
<name>A0A2R7Y398_9CREN</name>
<dbReference type="GO" id="GO:0006508">
    <property type="term" value="P:proteolysis"/>
    <property type="evidence" value="ECO:0007669"/>
    <property type="project" value="UniProtKB-KW"/>
</dbReference>
<gene>
    <name evidence="8" type="ORF">B7O98_08565</name>
</gene>
<dbReference type="GO" id="GO:0004180">
    <property type="term" value="F:carboxypeptidase activity"/>
    <property type="evidence" value="ECO:0007669"/>
    <property type="project" value="UniProtKB-KW"/>
</dbReference>
<keyword evidence="4" id="KW-0378">Hydrolase</keyword>
<dbReference type="Pfam" id="PF17676">
    <property type="entry name" value="Peptidase_S66C"/>
    <property type="match status" value="1"/>
</dbReference>
<comment type="similarity">
    <text evidence="1">Belongs to the peptidase S66 family.</text>
</comment>
<dbReference type="Proteomes" id="UP000244093">
    <property type="component" value="Unassembled WGS sequence"/>
</dbReference>
<dbReference type="EMBL" id="NBVN01000006">
    <property type="protein sequence ID" value="PUA31837.1"/>
    <property type="molecule type" value="Genomic_DNA"/>
</dbReference>
<evidence type="ECO:0000256" key="2">
    <source>
        <dbReference type="ARBA" id="ARBA00022645"/>
    </source>
</evidence>
<evidence type="ECO:0000259" key="7">
    <source>
        <dbReference type="Pfam" id="PF17676"/>
    </source>
</evidence>
<dbReference type="Pfam" id="PF02016">
    <property type="entry name" value="Peptidase_S66"/>
    <property type="match status" value="1"/>
</dbReference>
<reference evidence="8 9" key="1">
    <citation type="journal article" date="2018" name="Syst. Appl. Microbiol.">
        <title>A new symbiotic nanoarchaeote (Candidatus Nanoclepta minutus) and its host (Zestosphaera tikiterensis gen. nov., sp. nov.) from a New Zealand hot spring.</title>
        <authorList>
            <person name="St John E."/>
            <person name="Liu Y."/>
            <person name="Podar M."/>
            <person name="Stott M.B."/>
            <person name="Meneghin J."/>
            <person name="Chen Z."/>
            <person name="Lagutin K."/>
            <person name="Mitchell K."/>
            <person name="Reysenbach A.L."/>
        </authorList>
    </citation>
    <scope>NUCLEOTIDE SEQUENCE [LARGE SCALE GENOMIC DNA]</scope>
    <source>
        <strain evidence="8">NZ3</strain>
    </source>
</reference>
<dbReference type="Gene3D" id="3.50.30.60">
    <property type="entry name" value="LD-carboxypeptidase A C-terminal domain-like"/>
    <property type="match status" value="1"/>
</dbReference>
<sequence>MAKYVRPKALKKGDVIGFVAPARPVEPSKLERAVRFVEGFGFKVKVGRSCYLRHGYLAGEDGVRASDLMNMFVDPEVSAVFAVRGGYGSLRLLNLLDYGLISKNPKVLLGYSDITALHIALNQKAGLITFHGPMPTVEFISEELDEVTKEYLIKALTTSEPLGEIAGEEMLVKGFAEGEVVGGNLSLIVSTLGTPYEIDTKGKILVLEEVNEKPYRVDRMLTQLRLSGKLDQAAGIVLGHFTNCETDNPEESLTLNQVFEEVLKPLNKPILKGVKFGHGKPNITIPLGVKASIDPKEVALIIEESATEP</sequence>
<evidence type="ECO:0000256" key="1">
    <source>
        <dbReference type="ARBA" id="ARBA00010233"/>
    </source>
</evidence>
<dbReference type="SUPFAM" id="SSF52317">
    <property type="entry name" value="Class I glutamine amidotransferase-like"/>
    <property type="match status" value="1"/>
</dbReference>
<evidence type="ECO:0000256" key="5">
    <source>
        <dbReference type="ARBA" id="ARBA00022825"/>
    </source>
</evidence>
<feature type="domain" description="LD-carboxypeptidase N-terminal" evidence="6">
    <location>
        <begin position="16"/>
        <end position="132"/>
    </location>
</feature>
<dbReference type="Gene3D" id="3.40.50.10740">
    <property type="entry name" value="Class I glutamine amidotransferase-like"/>
    <property type="match status" value="1"/>
</dbReference>
<dbReference type="CDD" id="cd07025">
    <property type="entry name" value="Peptidase_S66"/>
    <property type="match status" value="1"/>
</dbReference>
<organism evidence="8 9">
    <name type="scientific">Zestosphaera tikiterensis</name>
    <dbReference type="NCBI Taxonomy" id="1973259"/>
    <lineage>
        <taxon>Archaea</taxon>
        <taxon>Thermoproteota</taxon>
        <taxon>Thermoprotei</taxon>
        <taxon>Desulfurococcales</taxon>
        <taxon>Desulfurococcaceae</taxon>
        <taxon>Zestosphaera</taxon>
    </lineage>
</organism>
<dbReference type="InterPro" id="IPR027461">
    <property type="entry name" value="Carboxypeptidase_A_C_sf"/>
</dbReference>
<dbReference type="AlphaFoldDB" id="A0A2R7Y398"/>
<evidence type="ECO:0000256" key="4">
    <source>
        <dbReference type="ARBA" id="ARBA00022801"/>
    </source>
</evidence>
<dbReference type="PANTHER" id="PTHR30237">
    <property type="entry name" value="MURAMOYLTETRAPEPTIDE CARBOXYPEPTIDASE"/>
    <property type="match status" value="1"/>
</dbReference>
<dbReference type="InterPro" id="IPR029062">
    <property type="entry name" value="Class_I_gatase-like"/>
</dbReference>
<dbReference type="InterPro" id="IPR027478">
    <property type="entry name" value="LdcA_N"/>
</dbReference>